<evidence type="ECO:0000256" key="2">
    <source>
        <dbReference type="ARBA" id="ARBA00023002"/>
    </source>
</evidence>
<protein>
    <recommendedName>
        <fullName evidence="3">3-hydroxy-3-methylglutaryl coenzyme A reductase</fullName>
        <shortName evidence="3">HMG-CoA reductase</shortName>
        <ecNumber evidence="3">1.1.1.88</ecNumber>
    </recommendedName>
</protein>
<dbReference type="InterPro" id="IPR023076">
    <property type="entry name" value="HMG_CoA_Rdtase_CS"/>
</dbReference>
<dbReference type="SUPFAM" id="SSF55035">
    <property type="entry name" value="NAD-binding domain of HMG-CoA reductase"/>
    <property type="match status" value="1"/>
</dbReference>
<comment type="catalytic activity">
    <reaction evidence="3">
        <text>(R)-mevalonate + 2 NAD(+) + CoA = (3S)-3-hydroxy-3-methylglutaryl-CoA + 2 NADH + 2 H(+)</text>
        <dbReference type="Rhea" id="RHEA:14833"/>
        <dbReference type="ChEBI" id="CHEBI:15378"/>
        <dbReference type="ChEBI" id="CHEBI:36464"/>
        <dbReference type="ChEBI" id="CHEBI:43074"/>
        <dbReference type="ChEBI" id="CHEBI:57287"/>
        <dbReference type="ChEBI" id="CHEBI:57540"/>
        <dbReference type="ChEBI" id="CHEBI:57945"/>
        <dbReference type="EC" id="1.1.1.88"/>
    </reaction>
</comment>
<name>A0A345NL93_9MICO</name>
<proteinExistence type="inferred from homology"/>
<dbReference type="GO" id="GO:0004420">
    <property type="term" value="F:hydroxymethylglutaryl-CoA reductase (NADPH) activity"/>
    <property type="evidence" value="ECO:0007669"/>
    <property type="project" value="InterPro"/>
</dbReference>
<dbReference type="Proteomes" id="UP000253790">
    <property type="component" value="Chromosome"/>
</dbReference>
<dbReference type="InterPro" id="IPR002202">
    <property type="entry name" value="HMG_CoA_Rdtase"/>
</dbReference>
<dbReference type="PRINTS" id="PR00071">
    <property type="entry name" value="HMGCOARDTASE"/>
</dbReference>
<keyword evidence="5" id="KW-1185">Reference proteome</keyword>
<dbReference type="OrthoDB" id="9764892at2"/>
<comment type="pathway">
    <text evidence="3">Metabolic intermediate metabolism; (R)-mevalonate degradation; (S)-3-hydroxy-3-methylglutaryl-CoA from (R)-mevalonate: step 1/1.</text>
</comment>
<organism evidence="4 5">
    <name type="scientific">Ornithinimicrobium avium</name>
    <dbReference type="NCBI Taxonomy" id="2283195"/>
    <lineage>
        <taxon>Bacteria</taxon>
        <taxon>Bacillati</taxon>
        <taxon>Actinomycetota</taxon>
        <taxon>Actinomycetes</taxon>
        <taxon>Micrococcales</taxon>
        <taxon>Ornithinimicrobiaceae</taxon>
        <taxon>Ornithinimicrobium</taxon>
    </lineage>
</organism>
<dbReference type="SUPFAM" id="SSF56542">
    <property type="entry name" value="Substrate-binding domain of HMG-CoA reductase"/>
    <property type="match status" value="1"/>
</dbReference>
<dbReference type="InterPro" id="IPR004553">
    <property type="entry name" value="HMG_CoA_Rdtase_bac-typ"/>
</dbReference>
<dbReference type="AlphaFoldDB" id="A0A345NL93"/>
<gene>
    <name evidence="4" type="ORF">DV701_06365</name>
</gene>
<reference evidence="4 5" key="1">
    <citation type="submission" date="2018-07" db="EMBL/GenBank/DDBJ databases">
        <title>Complete genome sequencing of Ornithinimicrobium sp. AMA3305.</title>
        <authorList>
            <person name="Bae J.-W."/>
        </authorList>
    </citation>
    <scope>NUCLEOTIDE SEQUENCE [LARGE SCALE GENOMIC DNA]</scope>
    <source>
        <strain evidence="4 5">AMA3305</strain>
    </source>
</reference>
<sequence>MTSSRIPGFRDLTVEQRRQAVAEQAGLAVADLAALDPGGFSLEDAATMSENVVGAFSLPVGVAANLVVNGRDVLVPMVTEEASVVAAASNGARMARALGGFRTSSTGPLMQAQVQLVDVVDPLAARLRILEARDELVALADAQDPRLVEVGGGVRDLVVRVVDADGERYVVAHLVVDVRDAMGANAVNTMAEAVADRVAEIGGGRAVLRILTNKADLRLARARAVCDVQTLGGRRVVEDMVHAYKLAAADPYRAATHNKGIMNGVSAVVLATGNDTRAVEAGAHSHAISPEGRYTSLSTFEKDADDNLVATLELPMPVGLVGGATATHAGARAAVAMTGVRSAAELAELITAVGLAQNIAALRVLAGEGVQRGHMSLHAKNIAVAVGAGPDEVGPLVERLVAEKAFRHDRAEQVLAQIRGAR</sequence>
<dbReference type="PROSITE" id="PS00318">
    <property type="entry name" value="HMG_COA_REDUCTASE_2"/>
    <property type="match status" value="1"/>
</dbReference>
<dbReference type="RefSeq" id="WP_114927566.1">
    <property type="nucleotide sequence ID" value="NZ_CP031229.1"/>
</dbReference>
<dbReference type="EC" id="1.1.1.88" evidence="3"/>
<evidence type="ECO:0000256" key="3">
    <source>
        <dbReference type="RuleBase" id="RU361219"/>
    </source>
</evidence>
<dbReference type="PROSITE" id="PS00066">
    <property type="entry name" value="HMG_COA_REDUCTASE_1"/>
    <property type="match status" value="1"/>
</dbReference>
<accession>A0A345NL93</accession>
<dbReference type="PANTHER" id="PTHR10572:SF24">
    <property type="entry name" value="3-HYDROXY-3-METHYLGLUTARYL-COENZYME A REDUCTASE"/>
    <property type="match status" value="1"/>
</dbReference>
<dbReference type="UniPathway" id="UPA00257">
    <property type="reaction ID" value="UER00367"/>
</dbReference>
<comment type="similarity">
    <text evidence="1 3">Belongs to the HMG-CoA reductase family.</text>
</comment>
<dbReference type="InterPro" id="IPR009029">
    <property type="entry name" value="HMG_CoA_Rdtase_sub-bd_dom_sf"/>
</dbReference>
<dbReference type="InterPro" id="IPR009023">
    <property type="entry name" value="HMG_CoA_Rdtase_NAD(P)-bd_sf"/>
</dbReference>
<evidence type="ECO:0000313" key="5">
    <source>
        <dbReference type="Proteomes" id="UP000253790"/>
    </source>
</evidence>
<dbReference type="InterPro" id="IPR023074">
    <property type="entry name" value="HMG_CoA_Rdtase_cat_sf"/>
</dbReference>
<dbReference type="KEGG" id="orn:DV701_06365"/>
<evidence type="ECO:0000256" key="1">
    <source>
        <dbReference type="ARBA" id="ARBA00007661"/>
    </source>
</evidence>
<dbReference type="Gene3D" id="1.10.8.660">
    <property type="match status" value="1"/>
</dbReference>
<keyword evidence="3" id="KW-0520">NAD</keyword>
<dbReference type="CDD" id="cd00644">
    <property type="entry name" value="HMG-CoA_reductase_classII"/>
    <property type="match status" value="1"/>
</dbReference>
<dbReference type="Gene3D" id="3.90.770.10">
    <property type="entry name" value="3-hydroxy-3-methylglutaryl-coenzyme A Reductase, Chain A, domain 2"/>
    <property type="match status" value="2"/>
</dbReference>
<keyword evidence="2 3" id="KW-0560">Oxidoreductase</keyword>
<dbReference type="GO" id="GO:0015936">
    <property type="term" value="P:coenzyme A metabolic process"/>
    <property type="evidence" value="ECO:0007669"/>
    <property type="project" value="InterPro"/>
</dbReference>
<dbReference type="NCBIfam" id="TIGR00532">
    <property type="entry name" value="HMG_CoA_R_NAD"/>
    <property type="match status" value="1"/>
</dbReference>
<dbReference type="GO" id="GO:0140643">
    <property type="term" value="F:hydroxymethylglutaryl-CoA reductase (NADH) activity"/>
    <property type="evidence" value="ECO:0007669"/>
    <property type="project" value="UniProtKB-EC"/>
</dbReference>
<dbReference type="PROSITE" id="PS50065">
    <property type="entry name" value="HMG_COA_REDUCTASE_4"/>
    <property type="match status" value="1"/>
</dbReference>
<dbReference type="PANTHER" id="PTHR10572">
    <property type="entry name" value="3-HYDROXY-3-METHYLGLUTARYL-COENZYME A REDUCTASE"/>
    <property type="match status" value="1"/>
</dbReference>
<dbReference type="Pfam" id="PF00368">
    <property type="entry name" value="HMG-CoA_red"/>
    <property type="match status" value="1"/>
</dbReference>
<dbReference type="EMBL" id="CP031229">
    <property type="protein sequence ID" value="AXH95801.1"/>
    <property type="molecule type" value="Genomic_DNA"/>
</dbReference>
<evidence type="ECO:0000313" key="4">
    <source>
        <dbReference type="EMBL" id="AXH95801.1"/>
    </source>
</evidence>